<evidence type="ECO:0000313" key="1">
    <source>
        <dbReference type="EMBL" id="TNJ45828.1"/>
    </source>
</evidence>
<dbReference type="InterPro" id="IPR029069">
    <property type="entry name" value="HotDog_dom_sf"/>
</dbReference>
<gene>
    <name evidence="1" type="ORF">FGF67_05460</name>
</gene>
<evidence type="ECO:0000313" key="2">
    <source>
        <dbReference type="Proteomes" id="UP000308713"/>
    </source>
</evidence>
<protein>
    <submittedName>
        <fullName evidence="1">DUF4442 domain-containing protein</fullName>
    </submittedName>
</protein>
<dbReference type="Proteomes" id="UP000308713">
    <property type="component" value="Unassembled WGS sequence"/>
</dbReference>
<name>A0A5C4SNY5_9FLAO</name>
<dbReference type="Gene3D" id="3.10.129.10">
    <property type="entry name" value="Hotdog Thioesterase"/>
    <property type="match status" value="1"/>
</dbReference>
<sequence length="152" mass="16911">MRLTARKLNSFMLFKLPAAFICGVRAKELNDSKCEVTVKYRWINQNPFKSMFWAVQGMAAEFSTGALMMLKIQNTGRRMSMLVTSNQASFTKKAIGRINFTCNDGHNIDAVLKHAIETGEGQVVTLTSTGVDGSGDIVSSFSFEWSVKLKKE</sequence>
<dbReference type="RefSeq" id="WP_139695499.1">
    <property type="nucleotide sequence ID" value="NZ_CP074074.1"/>
</dbReference>
<proteinExistence type="predicted"/>
<reference evidence="1 2" key="1">
    <citation type="submission" date="2019-05" db="EMBL/GenBank/DDBJ databases">
        <title>Tamlana fucoidanivorans sp. nov., isolated from the surface of algae collected from Fujian province in China.</title>
        <authorList>
            <person name="Li J."/>
        </authorList>
    </citation>
    <scope>NUCLEOTIDE SEQUENCE [LARGE SCALE GENOMIC DNA]</scope>
    <source>
        <strain evidence="1 2">CW2-9</strain>
    </source>
</reference>
<dbReference type="EMBL" id="VDCS01000004">
    <property type="protein sequence ID" value="TNJ45828.1"/>
    <property type="molecule type" value="Genomic_DNA"/>
</dbReference>
<accession>A0A5C4SNY5</accession>
<dbReference type="Pfam" id="PF14539">
    <property type="entry name" value="DUF4442"/>
    <property type="match status" value="1"/>
</dbReference>
<dbReference type="InterPro" id="IPR027961">
    <property type="entry name" value="DUF4442"/>
</dbReference>
<dbReference type="AlphaFoldDB" id="A0A5C4SNY5"/>
<comment type="caution">
    <text evidence="1">The sequence shown here is derived from an EMBL/GenBank/DDBJ whole genome shotgun (WGS) entry which is preliminary data.</text>
</comment>
<keyword evidence="2" id="KW-1185">Reference proteome</keyword>
<organism evidence="1 2">
    <name type="scientific">Allotamlana fucoidanivorans</name>
    <dbReference type="NCBI Taxonomy" id="2583814"/>
    <lineage>
        <taxon>Bacteria</taxon>
        <taxon>Pseudomonadati</taxon>
        <taxon>Bacteroidota</taxon>
        <taxon>Flavobacteriia</taxon>
        <taxon>Flavobacteriales</taxon>
        <taxon>Flavobacteriaceae</taxon>
        <taxon>Allotamlana</taxon>
    </lineage>
</organism>
<dbReference type="OrthoDB" id="9153186at2"/>
<dbReference type="SUPFAM" id="SSF54637">
    <property type="entry name" value="Thioesterase/thiol ester dehydrase-isomerase"/>
    <property type="match status" value="1"/>
</dbReference>